<dbReference type="CDD" id="cd09212">
    <property type="entry name" value="PUB"/>
    <property type="match status" value="1"/>
</dbReference>
<organism evidence="3 4">
    <name type="scientific">Dinothrombium tinctorium</name>
    <dbReference type="NCBI Taxonomy" id="1965070"/>
    <lineage>
        <taxon>Eukaryota</taxon>
        <taxon>Metazoa</taxon>
        <taxon>Ecdysozoa</taxon>
        <taxon>Arthropoda</taxon>
        <taxon>Chelicerata</taxon>
        <taxon>Arachnida</taxon>
        <taxon>Acari</taxon>
        <taxon>Acariformes</taxon>
        <taxon>Trombidiformes</taxon>
        <taxon>Prostigmata</taxon>
        <taxon>Anystina</taxon>
        <taxon>Parasitengona</taxon>
        <taxon>Trombidioidea</taxon>
        <taxon>Trombidiidae</taxon>
        <taxon>Dinothrombium</taxon>
    </lineage>
</organism>
<accession>A0A443REX2</accession>
<dbReference type="InterPro" id="IPR018997">
    <property type="entry name" value="PUB_domain"/>
</dbReference>
<dbReference type="Proteomes" id="UP000285301">
    <property type="component" value="Unassembled WGS sequence"/>
</dbReference>
<dbReference type="PANTHER" id="PTHR23153:SF38">
    <property type="entry name" value="UBX DOMAIN-CONTAINING PROTEIN 6"/>
    <property type="match status" value="1"/>
</dbReference>
<evidence type="ECO:0000313" key="4">
    <source>
        <dbReference type="Proteomes" id="UP000285301"/>
    </source>
</evidence>
<dbReference type="InterPro" id="IPR001012">
    <property type="entry name" value="UBX_dom"/>
</dbReference>
<feature type="compositionally biased region" description="Low complexity" evidence="1">
    <location>
        <begin position="42"/>
        <end position="58"/>
    </location>
</feature>
<protein>
    <submittedName>
        <fullName evidence="3">UBX domain-containing protein 6-like protein</fullName>
    </submittedName>
</protein>
<dbReference type="PANTHER" id="PTHR23153">
    <property type="entry name" value="UBX-RELATED"/>
    <property type="match status" value="1"/>
</dbReference>
<proteinExistence type="predicted"/>
<keyword evidence="4" id="KW-1185">Reference proteome</keyword>
<dbReference type="SUPFAM" id="SSF143503">
    <property type="entry name" value="PUG domain-like"/>
    <property type="match status" value="1"/>
</dbReference>
<dbReference type="PROSITE" id="PS50033">
    <property type="entry name" value="UBX"/>
    <property type="match status" value="1"/>
</dbReference>
<dbReference type="AlphaFoldDB" id="A0A443REX2"/>
<dbReference type="Gene3D" id="3.10.20.90">
    <property type="entry name" value="Phosphatidylinositol 3-kinase Catalytic Subunit, Chain A, domain 1"/>
    <property type="match status" value="1"/>
</dbReference>
<dbReference type="Pfam" id="PF09409">
    <property type="entry name" value="PUB"/>
    <property type="match status" value="1"/>
</dbReference>
<dbReference type="Gene3D" id="1.20.58.2190">
    <property type="match status" value="1"/>
</dbReference>
<comment type="caution">
    <text evidence="3">The sequence shown here is derived from an EMBL/GenBank/DDBJ whole genome shotgun (WGS) entry which is preliminary data.</text>
</comment>
<dbReference type="Pfam" id="PF00789">
    <property type="entry name" value="UBX"/>
    <property type="match status" value="1"/>
</dbReference>
<evidence type="ECO:0000259" key="2">
    <source>
        <dbReference type="PROSITE" id="PS50033"/>
    </source>
</evidence>
<dbReference type="InterPro" id="IPR036339">
    <property type="entry name" value="PUB-like_dom_sf"/>
</dbReference>
<dbReference type="EMBL" id="NCKU01000873">
    <property type="protein sequence ID" value="RWS13822.1"/>
    <property type="molecule type" value="Genomic_DNA"/>
</dbReference>
<evidence type="ECO:0000256" key="1">
    <source>
        <dbReference type="SAM" id="MobiDB-lite"/>
    </source>
</evidence>
<gene>
    <name evidence="3" type="ORF">B4U79_17332</name>
</gene>
<dbReference type="GO" id="GO:0005737">
    <property type="term" value="C:cytoplasm"/>
    <property type="evidence" value="ECO:0007669"/>
    <property type="project" value="TreeGrafter"/>
</dbReference>
<dbReference type="SMART" id="SM00166">
    <property type="entry name" value="UBX"/>
    <property type="match status" value="1"/>
</dbReference>
<evidence type="ECO:0000313" key="3">
    <source>
        <dbReference type="EMBL" id="RWS13822.1"/>
    </source>
</evidence>
<feature type="region of interest" description="Disordered" evidence="1">
    <location>
        <begin position="18"/>
        <end position="58"/>
    </location>
</feature>
<dbReference type="CDD" id="cd01767">
    <property type="entry name" value="UBX"/>
    <property type="match status" value="1"/>
</dbReference>
<name>A0A443REX2_9ACAR</name>
<dbReference type="SUPFAM" id="SSF54236">
    <property type="entry name" value="Ubiquitin-like"/>
    <property type="match status" value="1"/>
</dbReference>
<reference evidence="3 4" key="1">
    <citation type="journal article" date="2018" name="Gigascience">
        <title>Genomes of trombidid mites reveal novel predicted allergens and laterally-transferred genes associated with secondary metabolism.</title>
        <authorList>
            <person name="Dong X."/>
            <person name="Chaisiri K."/>
            <person name="Xia D."/>
            <person name="Armstrong S.D."/>
            <person name="Fang Y."/>
            <person name="Donnelly M.J."/>
            <person name="Kadowaki T."/>
            <person name="McGarry J.W."/>
            <person name="Darby A.C."/>
            <person name="Makepeace B.L."/>
        </authorList>
    </citation>
    <scope>NUCLEOTIDE SEQUENCE [LARGE SCALE GENOMIC DNA]</scope>
    <source>
        <strain evidence="3">UoL-WK</strain>
    </source>
</reference>
<dbReference type="OrthoDB" id="49605at2759"/>
<sequence>MSAIRDYFKKKKLQAKFKVAGPGQKLSDSRPPVVTTQPKPAPIAQQPKPSQNTATSAAAEAALKRLQQQEKKETNKVLGLVWDEERRKVLEEMRQKEEAQIHKGQKSEISQTQENLPTRRKFICPTLGITDGYFVEELKRMIEEGIRDSYKDDMLLMGALLIKNCNDEQKMDSCISTLELILGNLKTEDEEALQKFKRVKKAKIQQKILSINGGSEFLEAVGFVLDENQEWYNLQCENKDIKERVEYCSDVLRNAEKFELEMDREMVVRNANEFPSLVEFDDEFFELTVDDIKQQQEALTKVKTQGEMLMTKAMRKKIEKPVPDLCRLRVKITETKFVDVTFKVKETLQDLVTWLQRNFSSDLSEFHLIFNQKVIPEENYSKTFEELNFYPKVALFVKAKSA</sequence>
<feature type="domain" description="UBX" evidence="2">
    <location>
        <begin position="321"/>
        <end position="397"/>
    </location>
</feature>
<dbReference type="STRING" id="1965070.A0A443REX2"/>
<dbReference type="InterPro" id="IPR029071">
    <property type="entry name" value="Ubiquitin-like_domsf"/>
</dbReference>